<dbReference type="Proteomes" id="UP000054770">
    <property type="component" value="Unassembled WGS sequence"/>
</dbReference>
<dbReference type="Gene3D" id="2.30.130.30">
    <property type="entry name" value="Hypothetical protein"/>
    <property type="match status" value="1"/>
</dbReference>
<evidence type="ECO:0000313" key="2">
    <source>
        <dbReference type="Proteomes" id="UP000054770"/>
    </source>
</evidence>
<dbReference type="OrthoDB" id="9800495at2"/>
<dbReference type="InterPro" id="IPR015947">
    <property type="entry name" value="PUA-like_sf"/>
</dbReference>
<proteinExistence type="predicted"/>
<accession>A0A158KI72</accession>
<dbReference type="SUPFAM" id="SSF88697">
    <property type="entry name" value="PUA domain-like"/>
    <property type="match status" value="1"/>
</dbReference>
<dbReference type="AlphaFoldDB" id="A0A158KI72"/>
<name>A0A158KI72_9BURK</name>
<keyword evidence="2" id="KW-1185">Reference proteome</keyword>
<organism evidence="1 2">
    <name type="scientific">Caballeronia choica</name>
    <dbReference type="NCBI Taxonomy" id="326476"/>
    <lineage>
        <taxon>Bacteria</taxon>
        <taxon>Pseudomonadati</taxon>
        <taxon>Pseudomonadota</taxon>
        <taxon>Betaproteobacteria</taxon>
        <taxon>Burkholderiales</taxon>
        <taxon>Burkholderiaceae</taxon>
        <taxon>Caballeronia</taxon>
    </lineage>
</organism>
<reference evidence="1" key="1">
    <citation type="submission" date="2016-01" db="EMBL/GenBank/DDBJ databases">
        <authorList>
            <person name="Peeters C."/>
        </authorList>
    </citation>
    <scope>NUCLEOTIDE SEQUENCE [LARGE SCALE GENOMIC DNA]</scope>
    <source>
        <strain evidence="1">LMG 22940</strain>
    </source>
</reference>
<comment type="caution">
    <text evidence="1">The sequence shown here is derived from an EMBL/GenBank/DDBJ whole genome shotgun (WGS) entry which is preliminary data.</text>
</comment>
<sequence length="146" mass="16172">MTTQEHLLISLENRHAANILAGTKHVELRRRKMHVNEGDLVWFYVKKPVAAVVGCAVVGKCTVDEPAALWKQFGSVSGLVRSEFMGYLDGATQAFAMGVQDPRPIKRPVSLADLRGALPDFHPPQFYCRLNAATALRRLLTSRSKS</sequence>
<evidence type="ECO:0000313" key="1">
    <source>
        <dbReference type="EMBL" id="SAL80836.1"/>
    </source>
</evidence>
<gene>
    <name evidence="1" type="ORF">AWB68_05954</name>
</gene>
<dbReference type="EMBL" id="FCON02000096">
    <property type="protein sequence ID" value="SAL80836.1"/>
    <property type="molecule type" value="Genomic_DNA"/>
</dbReference>
<protein>
    <submittedName>
        <fullName evidence="1">Uncharacterized protein</fullName>
    </submittedName>
</protein>